<dbReference type="Proteomes" id="UP000735302">
    <property type="component" value="Unassembled WGS sequence"/>
</dbReference>
<organism evidence="2 3">
    <name type="scientific">Plakobranchus ocellatus</name>
    <dbReference type="NCBI Taxonomy" id="259542"/>
    <lineage>
        <taxon>Eukaryota</taxon>
        <taxon>Metazoa</taxon>
        <taxon>Spiralia</taxon>
        <taxon>Lophotrochozoa</taxon>
        <taxon>Mollusca</taxon>
        <taxon>Gastropoda</taxon>
        <taxon>Heterobranchia</taxon>
        <taxon>Euthyneura</taxon>
        <taxon>Panpulmonata</taxon>
        <taxon>Sacoglossa</taxon>
        <taxon>Placobranchoidea</taxon>
        <taxon>Plakobranchidae</taxon>
        <taxon>Plakobranchus</taxon>
    </lineage>
</organism>
<evidence type="ECO:0000313" key="2">
    <source>
        <dbReference type="EMBL" id="GFO46895.1"/>
    </source>
</evidence>
<feature type="region of interest" description="Disordered" evidence="1">
    <location>
        <begin position="1"/>
        <end position="30"/>
    </location>
</feature>
<evidence type="ECO:0000256" key="1">
    <source>
        <dbReference type="SAM" id="MobiDB-lite"/>
    </source>
</evidence>
<comment type="caution">
    <text evidence="2">The sequence shown here is derived from an EMBL/GenBank/DDBJ whole genome shotgun (WGS) entry which is preliminary data.</text>
</comment>
<accession>A0AAV4DSC5</accession>
<dbReference type="EMBL" id="BLXT01008234">
    <property type="protein sequence ID" value="GFO46895.1"/>
    <property type="molecule type" value="Genomic_DNA"/>
</dbReference>
<reference evidence="2 3" key="1">
    <citation type="journal article" date="2021" name="Elife">
        <title>Chloroplast acquisition without the gene transfer in kleptoplastic sea slugs, Plakobranchus ocellatus.</title>
        <authorList>
            <person name="Maeda T."/>
            <person name="Takahashi S."/>
            <person name="Yoshida T."/>
            <person name="Shimamura S."/>
            <person name="Takaki Y."/>
            <person name="Nagai Y."/>
            <person name="Toyoda A."/>
            <person name="Suzuki Y."/>
            <person name="Arimoto A."/>
            <person name="Ishii H."/>
            <person name="Satoh N."/>
            <person name="Nishiyama T."/>
            <person name="Hasebe M."/>
            <person name="Maruyama T."/>
            <person name="Minagawa J."/>
            <person name="Obokata J."/>
            <person name="Shigenobu S."/>
        </authorList>
    </citation>
    <scope>NUCLEOTIDE SEQUENCE [LARGE SCALE GENOMIC DNA]</scope>
</reference>
<keyword evidence="3" id="KW-1185">Reference proteome</keyword>
<proteinExistence type="predicted"/>
<dbReference type="AlphaFoldDB" id="A0AAV4DSC5"/>
<name>A0AAV4DSC5_9GAST</name>
<feature type="compositionally biased region" description="Polar residues" evidence="1">
    <location>
        <begin position="21"/>
        <end position="30"/>
    </location>
</feature>
<protein>
    <submittedName>
        <fullName evidence="2">Uncharacterized protein</fullName>
    </submittedName>
</protein>
<evidence type="ECO:0000313" key="3">
    <source>
        <dbReference type="Proteomes" id="UP000735302"/>
    </source>
</evidence>
<gene>
    <name evidence="2" type="ORF">PoB_007340000</name>
</gene>
<sequence>MISGFEAPVRPGQRRQGIKPESTTEWSLQISGRDRKPLATSSVYMVEIFPLQYFQAVCSSEVNDSALTSAGIFLFRVRVHHRPPNRKRRSKRRRSS</sequence>